<feature type="domain" description="Retrovirus-related Pol polyprotein from transposon TNT 1-94-like beta-barrel" evidence="2">
    <location>
        <begin position="57"/>
        <end position="134"/>
    </location>
</feature>
<evidence type="ECO:0000313" key="4">
    <source>
        <dbReference type="EnsemblPlants" id="PAC:32949515.CDS.1"/>
    </source>
</evidence>
<dbReference type="EnsemblPlants" id="Pp3c23_8930V3.1">
    <property type="protein sequence ID" value="PAC:32949515.CDS.1"/>
    <property type="gene ID" value="Pp3c23_8930"/>
</dbReference>
<dbReference type="InterPro" id="IPR025724">
    <property type="entry name" value="GAG-pre-integrase_dom"/>
</dbReference>
<dbReference type="Proteomes" id="UP000006727">
    <property type="component" value="Chromosome 23"/>
</dbReference>
<reference evidence="3 5" key="2">
    <citation type="journal article" date="2018" name="Plant J.">
        <title>The Physcomitrella patens chromosome-scale assembly reveals moss genome structure and evolution.</title>
        <authorList>
            <person name="Lang D."/>
            <person name="Ullrich K.K."/>
            <person name="Murat F."/>
            <person name="Fuchs J."/>
            <person name="Jenkins J."/>
            <person name="Haas F.B."/>
            <person name="Piednoel M."/>
            <person name="Gundlach H."/>
            <person name="Van Bel M."/>
            <person name="Meyberg R."/>
            <person name="Vives C."/>
            <person name="Morata J."/>
            <person name="Symeonidi A."/>
            <person name="Hiss M."/>
            <person name="Muchero W."/>
            <person name="Kamisugi Y."/>
            <person name="Saleh O."/>
            <person name="Blanc G."/>
            <person name="Decker E.L."/>
            <person name="van Gessel N."/>
            <person name="Grimwood J."/>
            <person name="Hayes R.D."/>
            <person name="Graham S.W."/>
            <person name="Gunter L.E."/>
            <person name="McDaniel S.F."/>
            <person name="Hoernstein S.N.W."/>
            <person name="Larsson A."/>
            <person name="Li F.W."/>
            <person name="Perroud P.F."/>
            <person name="Phillips J."/>
            <person name="Ranjan P."/>
            <person name="Rokshar D.S."/>
            <person name="Rothfels C.J."/>
            <person name="Schneider L."/>
            <person name="Shu S."/>
            <person name="Stevenson D.W."/>
            <person name="Thummler F."/>
            <person name="Tillich M."/>
            <person name="Villarreal Aguilar J.C."/>
            <person name="Widiez T."/>
            <person name="Wong G.K."/>
            <person name="Wymore A."/>
            <person name="Zhang Y."/>
            <person name="Zimmer A.D."/>
            <person name="Quatrano R.S."/>
            <person name="Mayer K.F.X."/>
            <person name="Goodstein D."/>
            <person name="Casacuberta J.M."/>
            <person name="Vandepoele K."/>
            <person name="Reski R."/>
            <person name="Cuming A.C."/>
            <person name="Tuskan G.A."/>
            <person name="Maumus F."/>
            <person name="Salse J."/>
            <person name="Schmutz J."/>
            <person name="Rensing S.A."/>
        </authorList>
    </citation>
    <scope>NUCLEOTIDE SEQUENCE [LARGE SCALE GENOMIC DNA]</scope>
    <source>
        <strain evidence="4 5">cv. Gransden 2004</strain>
    </source>
</reference>
<reference evidence="3 5" key="1">
    <citation type="journal article" date="2008" name="Science">
        <title>The Physcomitrella genome reveals evolutionary insights into the conquest of land by plants.</title>
        <authorList>
            <person name="Rensing S."/>
            <person name="Lang D."/>
            <person name="Zimmer A."/>
            <person name="Terry A."/>
            <person name="Salamov A."/>
            <person name="Shapiro H."/>
            <person name="Nishiyama T."/>
            <person name="Perroud P.-F."/>
            <person name="Lindquist E."/>
            <person name="Kamisugi Y."/>
            <person name="Tanahashi T."/>
            <person name="Sakakibara K."/>
            <person name="Fujita T."/>
            <person name="Oishi K."/>
            <person name="Shin-I T."/>
            <person name="Kuroki Y."/>
            <person name="Toyoda A."/>
            <person name="Suzuki Y."/>
            <person name="Hashimoto A."/>
            <person name="Yamaguchi K."/>
            <person name="Sugano A."/>
            <person name="Kohara Y."/>
            <person name="Fujiyama A."/>
            <person name="Anterola A."/>
            <person name="Aoki S."/>
            <person name="Ashton N."/>
            <person name="Barbazuk W.B."/>
            <person name="Barker E."/>
            <person name="Bennetzen J."/>
            <person name="Bezanilla M."/>
            <person name="Blankenship R."/>
            <person name="Cho S.H."/>
            <person name="Dutcher S."/>
            <person name="Estelle M."/>
            <person name="Fawcett J.A."/>
            <person name="Gundlach H."/>
            <person name="Hanada K."/>
            <person name="Heyl A."/>
            <person name="Hicks K.A."/>
            <person name="Hugh J."/>
            <person name="Lohr M."/>
            <person name="Mayer K."/>
            <person name="Melkozernov A."/>
            <person name="Murata T."/>
            <person name="Nelson D."/>
            <person name="Pils B."/>
            <person name="Prigge M."/>
            <person name="Reiss B."/>
            <person name="Renner T."/>
            <person name="Rombauts S."/>
            <person name="Rushton P."/>
            <person name="Sanderfoot A."/>
            <person name="Schween G."/>
            <person name="Shiu S.-H."/>
            <person name="Stueber K."/>
            <person name="Theodoulou F.L."/>
            <person name="Tu H."/>
            <person name="Van de Peer Y."/>
            <person name="Verrier P.J."/>
            <person name="Waters E."/>
            <person name="Wood A."/>
            <person name="Yang L."/>
            <person name="Cove D."/>
            <person name="Cuming A."/>
            <person name="Hasebe M."/>
            <person name="Lucas S."/>
            <person name="Mishler D.B."/>
            <person name="Reski R."/>
            <person name="Grigoriev I."/>
            <person name="Quatrano R.S."/>
            <person name="Boore J.L."/>
        </authorList>
    </citation>
    <scope>NUCLEOTIDE SEQUENCE [LARGE SCALE GENOMIC DNA]</scope>
    <source>
        <strain evidence="4 5">cv. Gransden 2004</strain>
    </source>
</reference>
<dbReference type="EMBL" id="ABEU02000023">
    <property type="protein sequence ID" value="PNR29113.1"/>
    <property type="molecule type" value="Genomic_DNA"/>
</dbReference>
<protein>
    <submittedName>
        <fullName evidence="3 4">Uncharacterized protein</fullName>
    </submittedName>
</protein>
<dbReference type="AlphaFoldDB" id="A0A2K1IIK9"/>
<dbReference type="InParanoid" id="A0A2K1IIK9"/>
<evidence type="ECO:0000313" key="5">
    <source>
        <dbReference type="Proteomes" id="UP000006727"/>
    </source>
</evidence>
<evidence type="ECO:0000259" key="1">
    <source>
        <dbReference type="Pfam" id="PF13976"/>
    </source>
</evidence>
<organism evidence="3">
    <name type="scientific">Physcomitrium patens</name>
    <name type="common">Spreading-leaved earth moss</name>
    <name type="synonym">Physcomitrella patens</name>
    <dbReference type="NCBI Taxonomy" id="3218"/>
    <lineage>
        <taxon>Eukaryota</taxon>
        <taxon>Viridiplantae</taxon>
        <taxon>Streptophyta</taxon>
        <taxon>Embryophyta</taxon>
        <taxon>Bryophyta</taxon>
        <taxon>Bryophytina</taxon>
        <taxon>Bryopsida</taxon>
        <taxon>Funariidae</taxon>
        <taxon>Funariales</taxon>
        <taxon>Funariaceae</taxon>
        <taxon>Physcomitrium</taxon>
    </lineage>
</organism>
<evidence type="ECO:0000313" key="3">
    <source>
        <dbReference type="EMBL" id="PNR29113.1"/>
    </source>
</evidence>
<accession>A0A2K1IIK9</accession>
<proteinExistence type="predicted"/>
<feature type="domain" description="GAG-pre-integrase" evidence="1">
    <location>
        <begin position="204"/>
        <end position="249"/>
    </location>
</feature>
<evidence type="ECO:0000259" key="2">
    <source>
        <dbReference type="Pfam" id="PF22936"/>
    </source>
</evidence>
<reference evidence="4" key="3">
    <citation type="submission" date="2020-12" db="UniProtKB">
        <authorList>
            <consortium name="EnsemblPlants"/>
        </authorList>
    </citation>
    <scope>IDENTIFICATION</scope>
</reference>
<gene>
    <name evidence="3" type="ORF">PHYPA_027805</name>
</gene>
<keyword evidence="5" id="KW-1185">Reference proteome</keyword>
<dbReference type="Gramene" id="Pp3c23_8930V3.1">
    <property type="protein sequence ID" value="PAC:32949515.CDS.1"/>
    <property type="gene ID" value="Pp3c23_8930"/>
</dbReference>
<sequence length="261" mass="28884">MGENRSEQHQGLKFSHGANLMEETFGEHYSPHLPSEEMIEAALDALSLETGPRERDWIFDSGASAHFSEDKNLFQFLDPPQADSVTSVGGQAHVIEGEGSARVSFPSGEIKALGDVQYVPGLYHNIVLIGKLTASSHIAFFYSSTYKVLTKTKHNRVDASRRRSKSNGLYKPTAITEPLAHNAEINVPDQDGIPSHNSAPVHLLRLWHCRLGHINFASLTLLNKHKLAAGKPQFLVISQTCIACQQGKQTRERFPSELLNH</sequence>
<dbReference type="Pfam" id="PF13976">
    <property type="entry name" value="gag_pre-integrs"/>
    <property type="match status" value="1"/>
</dbReference>
<name>A0A2K1IIK9_PHYPA</name>
<dbReference type="STRING" id="3218.A0A2K1IIK9"/>
<dbReference type="InterPro" id="IPR054722">
    <property type="entry name" value="PolX-like_BBD"/>
</dbReference>
<dbReference type="Pfam" id="PF22936">
    <property type="entry name" value="Pol_BBD"/>
    <property type="match status" value="1"/>
</dbReference>